<keyword evidence="3" id="KW-1185">Reference proteome</keyword>
<reference evidence="2 3" key="1">
    <citation type="journal article" date="2019" name="Int. J. Syst. Evol. Microbiol.">
        <title>The Global Catalogue of Microorganisms (GCM) 10K type strain sequencing project: providing services to taxonomists for standard genome sequencing and annotation.</title>
        <authorList>
            <consortium name="The Broad Institute Genomics Platform"/>
            <consortium name="The Broad Institute Genome Sequencing Center for Infectious Disease"/>
            <person name="Wu L."/>
            <person name="Ma J."/>
        </authorList>
    </citation>
    <scope>NUCLEOTIDE SEQUENCE [LARGE SCALE GENOMIC DNA]</scope>
    <source>
        <strain evidence="2 3">JCM 14559</strain>
    </source>
</reference>
<proteinExistence type="predicted"/>
<gene>
    <name evidence="2" type="ORF">GCM10009759_06780</name>
</gene>
<dbReference type="Gene3D" id="2.30.29.80">
    <property type="match status" value="1"/>
</dbReference>
<sequence>MARPGNGRAPADNPGVAAVRGEGLFTERAPNGRFQWQLKAMNGRVVAVSSSVHESSVDAERAFTELVALGPALVARITHVRDGLGWTWVVPGPRGNPLVKSSRAYERYATCQNAFRRFMALVARMAETAETARVAAAAGGGRPEGGRPGGVGGSGGAGAGAGGVGSGGGA</sequence>
<organism evidence="2 3">
    <name type="scientific">Kitasatospora saccharophila</name>
    <dbReference type="NCBI Taxonomy" id="407973"/>
    <lineage>
        <taxon>Bacteria</taxon>
        <taxon>Bacillati</taxon>
        <taxon>Actinomycetota</taxon>
        <taxon>Actinomycetes</taxon>
        <taxon>Kitasatosporales</taxon>
        <taxon>Streptomycetaceae</taxon>
        <taxon>Kitasatospora</taxon>
    </lineage>
</organism>
<comment type="caution">
    <text evidence="2">The sequence shown here is derived from an EMBL/GenBank/DDBJ whole genome shotgun (WGS) entry which is preliminary data.</text>
</comment>
<evidence type="ECO:0008006" key="4">
    <source>
        <dbReference type="Google" id="ProtNLM"/>
    </source>
</evidence>
<evidence type="ECO:0000256" key="1">
    <source>
        <dbReference type="SAM" id="MobiDB-lite"/>
    </source>
</evidence>
<evidence type="ECO:0000313" key="3">
    <source>
        <dbReference type="Proteomes" id="UP001500897"/>
    </source>
</evidence>
<evidence type="ECO:0000313" key="2">
    <source>
        <dbReference type="EMBL" id="GAA2086224.1"/>
    </source>
</evidence>
<feature type="region of interest" description="Disordered" evidence="1">
    <location>
        <begin position="137"/>
        <end position="170"/>
    </location>
</feature>
<feature type="compositionally biased region" description="Gly residues" evidence="1">
    <location>
        <begin position="138"/>
        <end position="170"/>
    </location>
</feature>
<dbReference type="Proteomes" id="UP001500897">
    <property type="component" value="Unassembled WGS sequence"/>
</dbReference>
<dbReference type="EMBL" id="BAAANS010000003">
    <property type="protein sequence ID" value="GAA2086224.1"/>
    <property type="molecule type" value="Genomic_DNA"/>
</dbReference>
<name>A0ABN2W8M9_9ACTN</name>
<accession>A0ABN2W8M9</accession>
<protein>
    <recommendedName>
        <fullName evidence="4">DUF1508 domain-containing protein</fullName>
    </recommendedName>
</protein>